<name>A0A2M8ET07_9BACT</name>
<protein>
    <recommendedName>
        <fullName evidence="3">TrpR like protein, YerC/YecD</fullName>
    </recommendedName>
</protein>
<evidence type="ECO:0000313" key="1">
    <source>
        <dbReference type="EMBL" id="PJC28255.1"/>
    </source>
</evidence>
<reference evidence="2" key="1">
    <citation type="submission" date="2017-09" db="EMBL/GenBank/DDBJ databases">
        <title>Depth-based differentiation of microbial function through sediment-hosted aquifers and enrichment of novel symbionts in the deep terrestrial subsurface.</title>
        <authorList>
            <person name="Probst A.J."/>
            <person name="Ladd B."/>
            <person name="Jarett J.K."/>
            <person name="Geller-Mcgrath D.E."/>
            <person name="Sieber C.M.K."/>
            <person name="Emerson J.B."/>
            <person name="Anantharaman K."/>
            <person name="Thomas B.C."/>
            <person name="Malmstrom R."/>
            <person name="Stieglmeier M."/>
            <person name="Klingl A."/>
            <person name="Woyke T."/>
            <person name="Ryan C.M."/>
            <person name="Banfield J.F."/>
        </authorList>
    </citation>
    <scope>NUCLEOTIDE SEQUENCE [LARGE SCALE GENOMIC DNA]</scope>
</reference>
<dbReference type="InterPro" id="IPR010921">
    <property type="entry name" value="Trp_repressor/repl_initiator"/>
</dbReference>
<dbReference type="EMBL" id="PFSF01000023">
    <property type="protein sequence ID" value="PJC28255.1"/>
    <property type="molecule type" value="Genomic_DNA"/>
</dbReference>
<evidence type="ECO:0000313" key="2">
    <source>
        <dbReference type="Proteomes" id="UP000229816"/>
    </source>
</evidence>
<proteinExistence type="predicted"/>
<sequence>MQISKKRLNQNLKNQIYKLLYQVITDIQNPNEARVLLESFLSKNELEVIARRLGIAYFLDKGKSYTNIKDNLAVSSTTVAAVAKDMKTKKGFKVALGKIRAEEWADKWTKRIGKVFKKK</sequence>
<dbReference type="InterPro" id="IPR038116">
    <property type="entry name" value="TrpR-like_sf"/>
</dbReference>
<accession>A0A2M8ET07</accession>
<dbReference type="InterPro" id="IPR000831">
    <property type="entry name" value="Trp_repress"/>
</dbReference>
<dbReference type="Pfam" id="PF01371">
    <property type="entry name" value="Trp_repressor"/>
    <property type="match status" value="1"/>
</dbReference>
<dbReference type="GO" id="GO:0043565">
    <property type="term" value="F:sequence-specific DNA binding"/>
    <property type="evidence" value="ECO:0007669"/>
    <property type="project" value="InterPro"/>
</dbReference>
<dbReference type="Gene3D" id="1.10.1270.10">
    <property type="entry name" value="TrpR-like"/>
    <property type="match status" value="1"/>
</dbReference>
<dbReference type="SUPFAM" id="SSF48295">
    <property type="entry name" value="TrpR-like"/>
    <property type="match status" value="1"/>
</dbReference>
<dbReference type="AlphaFoldDB" id="A0A2M8ET07"/>
<organism evidence="1 2">
    <name type="scientific">Candidatus Shapirobacteria bacterium CG_4_9_14_0_2_um_filter_39_11</name>
    <dbReference type="NCBI Taxonomy" id="1974478"/>
    <lineage>
        <taxon>Bacteria</taxon>
        <taxon>Candidatus Shapironibacteriota</taxon>
    </lineage>
</organism>
<evidence type="ECO:0008006" key="3">
    <source>
        <dbReference type="Google" id="ProtNLM"/>
    </source>
</evidence>
<dbReference type="Proteomes" id="UP000229816">
    <property type="component" value="Unassembled WGS sequence"/>
</dbReference>
<comment type="caution">
    <text evidence="1">The sequence shown here is derived from an EMBL/GenBank/DDBJ whole genome shotgun (WGS) entry which is preliminary data.</text>
</comment>
<dbReference type="GO" id="GO:0003700">
    <property type="term" value="F:DNA-binding transcription factor activity"/>
    <property type="evidence" value="ECO:0007669"/>
    <property type="project" value="InterPro"/>
</dbReference>
<gene>
    <name evidence="1" type="ORF">CO054_01030</name>
</gene>